<dbReference type="AlphaFoldDB" id="A0A7J8N8H3"/>
<dbReference type="Proteomes" id="UP000593572">
    <property type="component" value="Unassembled WGS sequence"/>
</dbReference>
<protein>
    <submittedName>
        <fullName evidence="1">Uncharacterized protein</fullName>
    </submittedName>
</protein>
<dbReference type="EMBL" id="JABEZX010000013">
    <property type="protein sequence ID" value="MBA0573130.1"/>
    <property type="molecule type" value="Genomic_DNA"/>
</dbReference>
<proteinExistence type="predicted"/>
<evidence type="ECO:0000313" key="1">
    <source>
        <dbReference type="EMBL" id="MBA0573130.1"/>
    </source>
</evidence>
<reference evidence="1 2" key="1">
    <citation type="journal article" date="2019" name="Genome Biol. Evol.">
        <title>Insights into the evolution of the New World diploid cottons (Gossypium, subgenus Houzingenia) based on genome sequencing.</title>
        <authorList>
            <person name="Grover C.E."/>
            <person name="Arick M.A. 2nd"/>
            <person name="Thrash A."/>
            <person name="Conover J.L."/>
            <person name="Sanders W.S."/>
            <person name="Peterson D.G."/>
            <person name="Frelichowski J.E."/>
            <person name="Scheffler J.A."/>
            <person name="Scheffler B.E."/>
            <person name="Wendel J.F."/>
        </authorList>
    </citation>
    <scope>NUCLEOTIDE SEQUENCE [LARGE SCALE GENOMIC DNA]</scope>
    <source>
        <strain evidence="1">157</strain>
        <tissue evidence="1">Leaf</tissue>
    </source>
</reference>
<keyword evidence="2" id="KW-1185">Reference proteome</keyword>
<accession>A0A7J8N8H3</accession>
<evidence type="ECO:0000313" key="2">
    <source>
        <dbReference type="Proteomes" id="UP000593572"/>
    </source>
</evidence>
<sequence length="44" mass="5307">MTIRSFGRFLTRGSLRRLLEMLWARNSRATFSRSWEVVISKDFQ</sequence>
<comment type="caution">
    <text evidence="1">The sequence shown here is derived from an EMBL/GenBank/DDBJ whole genome shotgun (WGS) entry which is preliminary data.</text>
</comment>
<name>A0A7J8N8H3_9ROSI</name>
<gene>
    <name evidence="1" type="ORF">Golob_000422</name>
</gene>
<organism evidence="1 2">
    <name type="scientific">Gossypium lobatum</name>
    <dbReference type="NCBI Taxonomy" id="34289"/>
    <lineage>
        <taxon>Eukaryota</taxon>
        <taxon>Viridiplantae</taxon>
        <taxon>Streptophyta</taxon>
        <taxon>Embryophyta</taxon>
        <taxon>Tracheophyta</taxon>
        <taxon>Spermatophyta</taxon>
        <taxon>Magnoliopsida</taxon>
        <taxon>eudicotyledons</taxon>
        <taxon>Gunneridae</taxon>
        <taxon>Pentapetalae</taxon>
        <taxon>rosids</taxon>
        <taxon>malvids</taxon>
        <taxon>Malvales</taxon>
        <taxon>Malvaceae</taxon>
        <taxon>Malvoideae</taxon>
        <taxon>Gossypium</taxon>
    </lineage>
</organism>